<accession>A0A8T8K1K5</accession>
<feature type="domain" description="Helicase C-terminal" evidence="5">
    <location>
        <begin position="1059"/>
        <end position="1215"/>
    </location>
</feature>
<dbReference type="SMART" id="SM00487">
    <property type="entry name" value="DEXDc"/>
    <property type="match status" value="1"/>
</dbReference>
<protein>
    <submittedName>
        <fullName evidence="6">SWIM zinc finger family protein</fullName>
    </submittedName>
</protein>
<evidence type="ECO:0000259" key="3">
    <source>
        <dbReference type="PROSITE" id="PS50966"/>
    </source>
</evidence>
<dbReference type="PANTHER" id="PTHR10799">
    <property type="entry name" value="SNF2/RAD54 HELICASE FAMILY"/>
    <property type="match status" value="1"/>
</dbReference>
<dbReference type="KEGG" id="meme:HYG87_00475"/>
<dbReference type="Gene3D" id="3.40.50.300">
    <property type="entry name" value="P-loop containing nucleotide triphosphate hydrolases"/>
    <property type="match status" value="1"/>
</dbReference>
<evidence type="ECO:0000256" key="2">
    <source>
        <dbReference type="PROSITE-ProRule" id="PRU00325"/>
    </source>
</evidence>
<dbReference type="FunFam" id="3.40.50.300:FF:000533">
    <property type="entry name" value="Helicase, Snf2 family"/>
    <property type="match status" value="1"/>
</dbReference>
<evidence type="ECO:0000313" key="6">
    <source>
        <dbReference type="EMBL" id="QUH22346.1"/>
    </source>
</evidence>
<dbReference type="PROSITE" id="PS51194">
    <property type="entry name" value="HELICASE_CTER"/>
    <property type="match status" value="1"/>
</dbReference>
<dbReference type="Pfam" id="PF12419">
    <property type="entry name" value="DUF3670"/>
    <property type="match status" value="1"/>
</dbReference>
<dbReference type="InterPro" id="IPR001650">
    <property type="entry name" value="Helicase_C-like"/>
</dbReference>
<dbReference type="InterPro" id="IPR014001">
    <property type="entry name" value="Helicase_ATP-bd"/>
</dbReference>
<keyword evidence="2" id="KW-0479">Metal-binding</keyword>
<dbReference type="PROSITE" id="PS50966">
    <property type="entry name" value="ZF_SWIM"/>
    <property type="match status" value="1"/>
</dbReference>
<evidence type="ECO:0000259" key="5">
    <source>
        <dbReference type="PROSITE" id="PS51194"/>
    </source>
</evidence>
<organism evidence="6 7">
    <name type="scientific">Methanobacterium alkalithermotolerans</name>
    <dbReference type="NCBI Taxonomy" id="2731220"/>
    <lineage>
        <taxon>Archaea</taxon>
        <taxon>Methanobacteriati</taxon>
        <taxon>Methanobacteriota</taxon>
        <taxon>Methanomada group</taxon>
        <taxon>Methanobacteria</taxon>
        <taxon>Methanobacteriales</taxon>
        <taxon>Methanobacteriaceae</taxon>
        <taxon>Methanobacterium</taxon>
    </lineage>
</organism>
<dbReference type="InterPro" id="IPR022138">
    <property type="entry name" value="DUF3670"/>
</dbReference>
<dbReference type="SUPFAM" id="SSF52540">
    <property type="entry name" value="P-loop containing nucleoside triphosphate hydrolases"/>
    <property type="match status" value="2"/>
</dbReference>
<dbReference type="GO" id="GO:0016787">
    <property type="term" value="F:hydrolase activity"/>
    <property type="evidence" value="ECO:0007669"/>
    <property type="project" value="UniProtKB-KW"/>
</dbReference>
<dbReference type="PROSITE" id="PS51192">
    <property type="entry name" value="HELICASE_ATP_BIND_1"/>
    <property type="match status" value="1"/>
</dbReference>
<keyword evidence="7" id="KW-1185">Reference proteome</keyword>
<dbReference type="CDD" id="cd18012">
    <property type="entry name" value="DEXQc_arch_SWI2_SNF2"/>
    <property type="match status" value="1"/>
</dbReference>
<keyword evidence="2" id="KW-0863">Zinc-finger</keyword>
<dbReference type="CDD" id="cd18793">
    <property type="entry name" value="SF2_C_SNF"/>
    <property type="match status" value="1"/>
</dbReference>
<dbReference type="SMART" id="SM00490">
    <property type="entry name" value="HELICc"/>
    <property type="match status" value="1"/>
</dbReference>
<dbReference type="GeneID" id="64819193"/>
<evidence type="ECO:0000256" key="1">
    <source>
        <dbReference type="ARBA" id="ARBA00022801"/>
    </source>
</evidence>
<dbReference type="Pfam" id="PF00176">
    <property type="entry name" value="SNF2-rel_dom"/>
    <property type="match status" value="1"/>
</dbReference>
<dbReference type="AlphaFoldDB" id="A0A8T8K1K5"/>
<dbReference type="InterPro" id="IPR027417">
    <property type="entry name" value="P-loop_NTPase"/>
</dbReference>
<dbReference type="InterPro" id="IPR007527">
    <property type="entry name" value="Znf_SWIM"/>
</dbReference>
<dbReference type="OrthoDB" id="6396at2157"/>
<dbReference type="InterPro" id="IPR038718">
    <property type="entry name" value="SNF2-like_sf"/>
</dbReference>
<feature type="domain" description="Helicase ATP-binding" evidence="4">
    <location>
        <begin position="771"/>
        <end position="930"/>
    </location>
</feature>
<name>A0A8T8K1K5_9EURY</name>
<dbReference type="EMBL" id="CP058560">
    <property type="protein sequence ID" value="QUH22346.1"/>
    <property type="molecule type" value="Genomic_DNA"/>
</dbReference>
<dbReference type="Pfam" id="PF04434">
    <property type="entry name" value="SWIM"/>
    <property type="match status" value="1"/>
</dbReference>
<gene>
    <name evidence="6" type="ORF">HYG87_00475</name>
</gene>
<dbReference type="InterPro" id="IPR049730">
    <property type="entry name" value="SNF2/RAD54-like_C"/>
</dbReference>
<dbReference type="GO" id="GO:0005524">
    <property type="term" value="F:ATP binding"/>
    <property type="evidence" value="ECO:0007669"/>
    <property type="project" value="InterPro"/>
</dbReference>
<dbReference type="GO" id="GO:0120545">
    <property type="term" value="F:nucleic acid conformation isomerase activity"/>
    <property type="evidence" value="ECO:0007669"/>
    <property type="project" value="UniProtKB-ARBA"/>
</dbReference>
<dbReference type="Gene3D" id="3.40.50.10810">
    <property type="entry name" value="Tandem AAA-ATPase domain"/>
    <property type="match status" value="1"/>
</dbReference>
<dbReference type="InterPro" id="IPR000330">
    <property type="entry name" value="SNF2_N"/>
</dbReference>
<dbReference type="GO" id="GO:0140097">
    <property type="term" value="F:catalytic activity, acting on DNA"/>
    <property type="evidence" value="ECO:0007669"/>
    <property type="project" value="UniProtKB-ARBA"/>
</dbReference>
<keyword evidence="2" id="KW-0862">Zinc</keyword>
<dbReference type="Proteomes" id="UP000681041">
    <property type="component" value="Chromosome"/>
</dbReference>
<reference evidence="6" key="1">
    <citation type="submission" date="2020-07" db="EMBL/GenBank/DDBJ databases">
        <title>Methanobacterium. sp. MethCan genome.</title>
        <authorList>
            <person name="Postec A."/>
            <person name="Quemeneur M."/>
        </authorList>
    </citation>
    <scope>NUCLEOTIDE SEQUENCE</scope>
    <source>
        <strain evidence="6">MethCAN</strain>
    </source>
</reference>
<dbReference type="GO" id="GO:0008270">
    <property type="term" value="F:zinc ion binding"/>
    <property type="evidence" value="ECO:0007669"/>
    <property type="project" value="UniProtKB-KW"/>
</dbReference>
<sequence length="1224" mass="143328">MAILKYGKTWWGRKWLDALKNIDFTNRLPRGKSYANTGKVYDIALNGNIITGKVEGNYQKYYETKLKLQSFTLDEKELIAQVINNSPSILAGLLNKKLPEELYYKLTQIGVELFPQSWGDISAECNCPDYALPCKHIASLIYMISIEIDKNPFRIFDLHNCDLRGIIVHLDNVEDMTVRKITSIGDIFQNKIEKTDETIKYDISKGIDFSDIPILSEYILTLLKPSPLFYDKDFKDVIERVYKSMARHSRNYYNYNRFNNEYNNDFISLKSIELSKLSKRDDETLVEWKERYLSIKWNNPKLWEEFYLVMDDDYRISNISLTEDNIFPDEKEDTLEENPFTLKNNQHLENILLGFLVEISPTNKLQYHYNIQFLHLLLQFSLKLVEKQGIIPEIIELNNNAYLIRWVPCLFDKKIEEICEKLYSLCPDNLICYKNSRINRKEQVITGISLIISGIMEHYTRWGMPKILERQANDPVFKLFFFKERLKFNEFRTSGYEFLIDQWLSNLYLRKRDHDLYLIIEETVQNQEIKSEESFSIHLKVGDGNTPPEEVYKFLSLKKENHRKLELLSDIYLIQEYFPPIRKIIDLKTPINLHINEFSIFLQDILPLLKIMGISVFLPKSLDKNVKPKLVLDIKSTKELSLKRKTYLSLQELVKFQWKVAIGEHNISTSEFQNILEKSEKIIKIKDNYVILDEKEIKSFIKKLNKLPETLSQNNLFQAIISGKLEDNEVNIDYNIKSLLEKIKKYDNLEIPGNLNAELRPYQKLGFSWLLQNINLGFGSVLADDMGLGKTLQVLSSILHLKNKGLIDEKKVLVIAPTGLLFNWQNEMKKFTPTLKPFIYHGNKRKFPKKDDYDVVISSYGTIRSDLEKFKHKKWYLMVVDEAQNIKNPNAKQTKAIKVIKSDNKVALTGTPVENRLTDYWSIFDFINPHYLGSLKKFTDKFIIPIEKERNKKVLKTFRMITHPFIMRRLKTDKEIIKELPDKIVSDVYCKLSIEQTALYKKMMDSLMDEIDASEGIDRRGLIFKLINSLKQICNHPSQFSRSKTINIPDSGKMEVLINILENIIENREKVLIFTQYVQMGNIMKKVVDEKFNTESLFLHGSLSREKRDKIIHDFQNKSQHNIFIISLKTGGTGLNLTAAQNVIHYDLWWNPAVENQATDRAYRIGQKDNVMVYRLITTGTFEEKINNMLSSKKELADITVTTGENFITEMNSDELKEVLKLRK</sequence>
<evidence type="ECO:0000313" key="7">
    <source>
        <dbReference type="Proteomes" id="UP000681041"/>
    </source>
</evidence>
<feature type="domain" description="SWIM-type" evidence="3">
    <location>
        <begin position="107"/>
        <end position="145"/>
    </location>
</feature>
<dbReference type="Pfam" id="PF00271">
    <property type="entry name" value="Helicase_C"/>
    <property type="match status" value="1"/>
</dbReference>
<evidence type="ECO:0000259" key="4">
    <source>
        <dbReference type="PROSITE" id="PS51192"/>
    </source>
</evidence>
<dbReference type="RefSeq" id="WP_211533290.1">
    <property type="nucleotide sequence ID" value="NZ_CP058560.1"/>
</dbReference>
<keyword evidence="1" id="KW-0378">Hydrolase</keyword>
<proteinExistence type="predicted"/>